<keyword evidence="2 9" id="KW-0859">Xylose metabolism</keyword>
<evidence type="ECO:0000256" key="8">
    <source>
        <dbReference type="RuleBase" id="RU003733"/>
    </source>
</evidence>
<dbReference type="InterPro" id="IPR018484">
    <property type="entry name" value="FGGY_N"/>
</dbReference>
<dbReference type="NCBIfam" id="TIGR01312">
    <property type="entry name" value="XylB"/>
    <property type="match status" value="1"/>
</dbReference>
<keyword evidence="6 9" id="KW-0067">ATP-binding</keyword>
<dbReference type="GO" id="GO:0005997">
    <property type="term" value="P:xylulose metabolic process"/>
    <property type="evidence" value="ECO:0007669"/>
    <property type="project" value="InterPro"/>
</dbReference>
<dbReference type="AlphaFoldDB" id="A0A2X0UI18"/>
<keyword evidence="3 8" id="KW-0808">Transferase</keyword>
<evidence type="ECO:0000313" key="13">
    <source>
        <dbReference type="Proteomes" id="UP000250192"/>
    </source>
</evidence>
<dbReference type="PIRSF" id="PIRSF000538">
    <property type="entry name" value="GlpK"/>
    <property type="match status" value="1"/>
</dbReference>
<accession>A0A2X0UI18</accession>
<dbReference type="PROSITE" id="PS00933">
    <property type="entry name" value="FGGY_KINASES_1"/>
    <property type="match status" value="1"/>
</dbReference>
<dbReference type="InterPro" id="IPR018485">
    <property type="entry name" value="FGGY_C"/>
</dbReference>
<comment type="similarity">
    <text evidence="1 8">Belongs to the FGGY kinase family.</text>
</comment>
<dbReference type="InterPro" id="IPR006000">
    <property type="entry name" value="Xylulokinase"/>
</dbReference>
<dbReference type="Gene3D" id="3.30.420.40">
    <property type="match status" value="2"/>
</dbReference>
<name>A0A2X0UI18_9ACTO</name>
<dbReference type="PANTHER" id="PTHR43095">
    <property type="entry name" value="SUGAR KINASE"/>
    <property type="match status" value="1"/>
</dbReference>
<dbReference type="PROSITE" id="PS00445">
    <property type="entry name" value="FGGY_KINASES_2"/>
    <property type="match status" value="1"/>
</dbReference>
<organism evidence="12 13">
    <name type="scientific">Schaalia odontolytica</name>
    <dbReference type="NCBI Taxonomy" id="1660"/>
    <lineage>
        <taxon>Bacteria</taxon>
        <taxon>Bacillati</taxon>
        <taxon>Actinomycetota</taxon>
        <taxon>Actinomycetes</taxon>
        <taxon>Actinomycetales</taxon>
        <taxon>Actinomycetaceae</taxon>
        <taxon>Schaalia</taxon>
    </lineage>
</organism>
<gene>
    <name evidence="12" type="primary">xylB_1</name>
    <name evidence="9" type="synonym">xylB</name>
    <name evidence="12" type="ORF">NCTC9935_00777</name>
</gene>
<evidence type="ECO:0000256" key="3">
    <source>
        <dbReference type="ARBA" id="ARBA00022679"/>
    </source>
</evidence>
<evidence type="ECO:0000256" key="7">
    <source>
        <dbReference type="ARBA" id="ARBA00023277"/>
    </source>
</evidence>
<evidence type="ECO:0000256" key="6">
    <source>
        <dbReference type="ARBA" id="ARBA00022840"/>
    </source>
</evidence>
<evidence type="ECO:0000259" key="11">
    <source>
        <dbReference type="Pfam" id="PF02782"/>
    </source>
</evidence>
<feature type="domain" description="Carbohydrate kinase FGGY C-terminal" evidence="11">
    <location>
        <begin position="262"/>
        <end position="442"/>
    </location>
</feature>
<dbReference type="GeneID" id="93758242"/>
<keyword evidence="5 8" id="KW-0418">Kinase</keyword>
<proteinExistence type="inferred from homology"/>
<dbReference type="GO" id="GO:0005524">
    <property type="term" value="F:ATP binding"/>
    <property type="evidence" value="ECO:0007669"/>
    <property type="project" value="UniProtKB-KW"/>
</dbReference>
<comment type="catalytic activity">
    <reaction evidence="9">
        <text>D-xylulose + ATP = D-xylulose 5-phosphate + ADP + H(+)</text>
        <dbReference type="Rhea" id="RHEA:10964"/>
        <dbReference type="ChEBI" id="CHEBI:15378"/>
        <dbReference type="ChEBI" id="CHEBI:17140"/>
        <dbReference type="ChEBI" id="CHEBI:30616"/>
        <dbReference type="ChEBI" id="CHEBI:57737"/>
        <dbReference type="ChEBI" id="CHEBI:456216"/>
        <dbReference type="EC" id="2.7.1.17"/>
    </reaction>
</comment>
<evidence type="ECO:0000256" key="5">
    <source>
        <dbReference type="ARBA" id="ARBA00022777"/>
    </source>
</evidence>
<dbReference type="GO" id="GO:0042732">
    <property type="term" value="P:D-xylose metabolic process"/>
    <property type="evidence" value="ECO:0007669"/>
    <property type="project" value="UniProtKB-KW"/>
</dbReference>
<dbReference type="STRING" id="1660.APY09_02475"/>
<feature type="domain" description="Carbohydrate kinase FGGY N-terminal" evidence="10">
    <location>
        <begin position="8"/>
        <end position="254"/>
    </location>
</feature>
<evidence type="ECO:0000313" key="12">
    <source>
        <dbReference type="EMBL" id="SPT55280.1"/>
    </source>
</evidence>
<dbReference type="InterPro" id="IPR018483">
    <property type="entry name" value="Carb_kinase_FGGY_CS"/>
</dbReference>
<evidence type="ECO:0000256" key="2">
    <source>
        <dbReference type="ARBA" id="ARBA00022629"/>
    </source>
</evidence>
<keyword evidence="4 9" id="KW-0547">Nucleotide-binding</keyword>
<evidence type="ECO:0000256" key="9">
    <source>
        <dbReference type="RuleBase" id="RU364073"/>
    </source>
</evidence>
<dbReference type="EMBL" id="UAPR01000002">
    <property type="protein sequence ID" value="SPT55280.1"/>
    <property type="molecule type" value="Genomic_DNA"/>
</dbReference>
<sequence length="456" mass="47171">MGERPFVAGVDSSTQSCKVVVWDPVSGEVVREGRAPHPEGTEVDPRAWWDALNEAVAAAGGLDDVRALSVGGQQHGMVVLDERGEVIRPALLWNDTRSAGAARDLIAERAGESSGEAWWADATGSVPVASLTVTKLRWLADHEPEAAQRVAAVCLPHDYLTWRIAGGFERLGLEGLATDRSDASGTGYVDRSASAYRRDILAQALRCSEERAESVVLPWIAEPYEVVARGDEARGWGEIALGPGAGDNAAAALGVDLGPGAAMLSLGTSGVVAAVSESAVSDPSGLVTGFSDASGRWLPLACTLNASRIIDAMRRVTGLGYEEFDEAALSVPNAGGLRLIPYFEGERTPNLPDATATLEGMTLANCDPAHVARAAVEGLLTLMRGALDAVRAQGVPIERVVMVGGGARSRAVRALASGILGAEVEVPSPAEYVALGAAKQAAALNVADLGAGGSDV</sequence>
<dbReference type="CDD" id="cd07809">
    <property type="entry name" value="ASKHA_NBD_FGGY_BaXK-like"/>
    <property type="match status" value="1"/>
</dbReference>
<dbReference type="InterPro" id="IPR043129">
    <property type="entry name" value="ATPase_NBD"/>
</dbReference>
<dbReference type="RefSeq" id="WP_111823321.1">
    <property type="nucleotide sequence ID" value="NZ_CBDERX010000014.1"/>
</dbReference>
<protein>
    <recommendedName>
        <fullName evidence="9">Xylulose kinase</fullName>
        <shortName evidence="9">Xylulokinase</shortName>
        <ecNumber evidence="9">2.7.1.17</ecNumber>
    </recommendedName>
</protein>
<dbReference type="InterPro" id="IPR000577">
    <property type="entry name" value="Carb_kinase_FGGY"/>
</dbReference>
<evidence type="ECO:0000259" key="10">
    <source>
        <dbReference type="Pfam" id="PF00370"/>
    </source>
</evidence>
<dbReference type="OrthoDB" id="9805576at2"/>
<evidence type="ECO:0000256" key="4">
    <source>
        <dbReference type="ARBA" id="ARBA00022741"/>
    </source>
</evidence>
<reference evidence="12 13" key="1">
    <citation type="submission" date="2018-06" db="EMBL/GenBank/DDBJ databases">
        <authorList>
            <consortium name="Pathogen Informatics"/>
            <person name="Doyle S."/>
        </authorList>
    </citation>
    <scope>NUCLEOTIDE SEQUENCE [LARGE SCALE GENOMIC DNA]</scope>
    <source>
        <strain evidence="12 13">NCTC9935</strain>
    </source>
</reference>
<keyword evidence="7 9" id="KW-0119">Carbohydrate metabolism</keyword>
<dbReference type="Pfam" id="PF00370">
    <property type="entry name" value="FGGY_N"/>
    <property type="match status" value="1"/>
</dbReference>
<evidence type="ECO:0000256" key="1">
    <source>
        <dbReference type="ARBA" id="ARBA00009156"/>
    </source>
</evidence>
<dbReference type="SUPFAM" id="SSF53067">
    <property type="entry name" value="Actin-like ATPase domain"/>
    <property type="match status" value="2"/>
</dbReference>
<dbReference type="InterPro" id="IPR050406">
    <property type="entry name" value="FGGY_Carb_Kinase"/>
</dbReference>
<dbReference type="EC" id="2.7.1.17" evidence="9"/>
<dbReference type="PANTHER" id="PTHR43095:SF5">
    <property type="entry name" value="XYLULOSE KINASE"/>
    <property type="match status" value="1"/>
</dbReference>
<keyword evidence="13" id="KW-1185">Reference proteome</keyword>
<dbReference type="GO" id="GO:0004856">
    <property type="term" value="F:D-xylulokinase activity"/>
    <property type="evidence" value="ECO:0007669"/>
    <property type="project" value="UniProtKB-EC"/>
</dbReference>
<dbReference type="Proteomes" id="UP000250192">
    <property type="component" value="Unassembled WGS sequence"/>
</dbReference>
<dbReference type="Pfam" id="PF02782">
    <property type="entry name" value="FGGY_C"/>
    <property type="match status" value="1"/>
</dbReference>